<dbReference type="EMBL" id="CP019914">
    <property type="protein sequence ID" value="ASJ22800.1"/>
    <property type="molecule type" value="Genomic_DNA"/>
</dbReference>
<evidence type="ECO:0000256" key="2">
    <source>
        <dbReference type="SAM" id="Phobius"/>
    </source>
</evidence>
<feature type="compositionally biased region" description="Acidic residues" evidence="1">
    <location>
        <begin position="702"/>
        <end position="751"/>
    </location>
</feature>
<feature type="compositionally biased region" description="Basic and acidic residues" evidence="1">
    <location>
        <begin position="818"/>
        <end position="828"/>
    </location>
</feature>
<feature type="compositionally biased region" description="Acidic residues" evidence="1">
    <location>
        <begin position="890"/>
        <end position="942"/>
    </location>
</feature>
<feature type="compositionally biased region" description="Low complexity" evidence="1">
    <location>
        <begin position="1014"/>
        <end position="1025"/>
    </location>
</feature>
<feature type="compositionally biased region" description="Acidic residues" evidence="1">
    <location>
        <begin position="829"/>
        <end position="878"/>
    </location>
</feature>
<evidence type="ECO:0000313" key="4">
    <source>
        <dbReference type="Proteomes" id="UP000264880"/>
    </source>
</evidence>
<keyword evidence="4" id="KW-1185">Reference proteome</keyword>
<feature type="compositionally biased region" description="Acidic residues" evidence="1">
    <location>
        <begin position="514"/>
        <end position="563"/>
    </location>
</feature>
<sequence length="1211" mass="139177">MYVSILINLIVLALFITFVFGLKKDAFDVDTKKLDRNALICQNSIVNLVKDYDERLNKIVDSYPFINLLQQVILNGIDTAERDRIISIFRSGNYPFDTVALYLADGKSVFSSPVKTKPVDLESYKNSKAIAFFDKDYDGVYFVKPIKNDRGIEVGYIVASVFKKIFENTSYNLNFVVLSNGVLYYNPSIDINSISIDSLTQYMNRDIGSTGSIEADNNTFAFYSGKVKDIDNFSIGILELNVPIVQKYLKYIILGLLSLSFIFLLTTSLIERLRPANNNIVNEPEEDLEENIYDESEPPVNNYDNSNIVNDEEFNIDDYNNDLEGLDDASIKYLNKADRITKNSKIDLPNIDDIEDIKVEDEDSDDDNIIKLDDVLEDGGETLQNNNEEDENIKLEDLSSLDKVLENDDDNDESIKLENLDDVLDEDNDDLEDVPNLDDVLNEDNDDLDDIPNLDDVLDEDNDDSEDVPNLDDVLDEDNDDSEDIPNLDDVLDEDNDNKEEEKDNNMPEMKEYSDEELLDSDNILDDDEDSNINDTVEDLDDIPNLDDVLDEDNDNKETEEENKDSNMPEMKEYSDEELLDSDNILDDDEDNNINDTVEDLDDIPNLDDVLDEDNDNKEDEEENKDDNMPEMKEYSDEELLDSDNILDDDEDSNINDTVEDLDDIPNLDDVLNEDNDNKENDNKEDEEEIKDNNMPEMKEYSDEELLDSDNILDDDEDNNINDTVEDLDDIPNLDDVLDEDNDNKEDDEENKDNNMPEMKEYSDEELLDSDNILDDDEDSNINDTVEDLDDIPNLDDVLDEDNDNKENDNKEDEEESKDNNMPEMKEYSDEELLDSDNILDDDEDNNINDTVEDLDDIPNLDDVLDEDNDNKEDEEENKDSNMPEMKEYSDEELLDSDNILDDDEDSNINDTVEDLDDIPDLNDEIENNEEEDNKEELEETIDNNNADNDIIKGIDDIIDDNNEGDILISHGSILEDEIAKKEEEYFSSSDAFNFSLNRDFLLGDYEDEDNYNNEESSNISPNFNEEYDDGEVIKPASEKDTFDTEDLIDKDLYDPEEVPKVPNDFYREAEEKVKENMTSNWKKVLKALRGKKFINKNMSEMLEWVKEQSGLDIIHAAMLSRQDNGNYDIVESQNISDNTKSKLSISKNEPLFKKILSHKKTLYVSDPFASDSIKSKFDTEDRKDISHMIFVPIENDEGGLKSFFIGLSSN</sequence>
<reference evidence="3 4" key="1">
    <citation type="submission" date="2017-02" db="EMBL/GenBank/DDBJ databases">
        <title>Complete genome sequence of Brachyspira hampsonii genomovar I strain NSH-16 (ATCC BAA-2463).</title>
        <authorList>
            <person name="Mirajkar N.S."/>
            <person name="Gebhart C.J."/>
        </authorList>
    </citation>
    <scope>NUCLEOTIDE SEQUENCE [LARGE SCALE GENOMIC DNA]</scope>
    <source>
        <strain evidence="3 4">NSH-16</strain>
    </source>
</reference>
<feature type="compositionally biased region" description="Basic and acidic residues" evidence="1">
    <location>
        <begin position="564"/>
        <end position="574"/>
    </location>
</feature>
<feature type="region of interest" description="Disordered" evidence="1">
    <location>
        <begin position="423"/>
        <end position="950"/>
    </location>
</feature>
<feature type="transmembrane region" description="Helical" evidence="2">
    <location>
        <begin position="248"/>
        <end position="270"/>
    </location>
</feature>
<dbReference type="AlphaFoldDB" id="A0AAC9XLJ4"/>
<dbReference type="KEGG" id="bhp:BHAMNSH16_09585"/>
<accession>A0AAC9XLJ4</accession>
<feature type="compositionally biased region" description="Acidic residues" evidence="1">
    <location>
        <begin position="575"/>
        <end position="625"/>
    </location>
</feature>
<feature type="compositionally biased region" description="Acidic residues" evidence="1">
    <location>
        <begin position="763"/>
        <end position="817"/>
    </location>
</feature>
<proteinExistence type="predicted"/>
<feature type="region of interest" description="Disordered" evidence="1">
    <location>
        <begin position="1008"/>
        <end position="1027"/>
    </location>
</feature>
<keyword evidence="2" id="KW-0812">Transmembrane</keyword>
<keyword evidence="2" id="KW-0472">Membrane</keyword>
<gene>
    <name evidence="3" type="ORF">BHAMNSH16_09585</name>
</gene>
<organism evidence="3 4">
    <name type="scientific">Brachyspira hampsonii</name>
    <dbReference type="NCBI Taxonomy" id="1287055"/>
    <lineage>
        <taxon>Bacteria</taxon>
        <taxon>Pseudomonadati</taxon>
        <taxon>Spirochaetota</taxon>
        <taxon>Spirochaetia</taxon>
        <taxon>Brachyspirales</taxon>
        <taxon>Brachyspiraceae</taxon>
        <taxon>Brachyspira</taxon>
    </lineage>
</organism>
<name>A0AAC9XLJ4_9SPIR</name>
<feature type="compositionally biased region" description="Basic and acidic residues" evidence="1">
    <location>
        <begin position="879"/>
        <end position="889"/>
    </location>
</feature>
<feature type="compositionally biased region" description="Acidic residues" evidence="1">
    <location>
        <begin position="636"/>
        <end position="675"/>
    </location>
</feature>
<feature type="compositionally biased region" description="Basic and acidic residues" evidence="1">
    <location>
        <begin position="626"/>
        <end position="635"/>
    </location>
</feature>
<keyword evidence="2" id="KW-1133">Transmembrane helix</keyword>
<feature type="compositionally biased region" description="Basic and acidic residues" evidence="1">
    <location>
        <begin position="500"/>
        <end position="513"/>
    </location>
</feature>
<dbReference type="Proteomes" id="UP000264880">
    <property type="component" value="Chromosome"/>
</dbReference>
<feature type="compositionally biased region" description="Basic and acidic residues" evidence="1">
    <location>
        <begin position="752"/>
        <end position="762"/>
    </location>
</feature>
<evidence type="ECO:0000313" key="3">
    <source>
        <dbReference type="EMBL" id="ASJ22800.1"/>
    </source>
</evidence>
<evidence type="ECO:0000256" key="1">
    <source>
        <dbReference type="SAM" id="MobiDB-lite"/>
    </source>
</evidence>
<protein>
    <submittedName>
        <fullName evidence="3">AAA family ATPase</fullName>
    </submittedName>
</protein>
<feature type="transmembrane region" description="Helical" evidence="2">
    <location>
        <begin position="6"/>
        <end position="22"/>
    </location>
</feature>
<feature type="compositionally biased region" description="Basic and acidic residues" evidence="1">
    <location>
        <begin position="691"/>
        <end position="701"/>
    </location>
</feature>
<feature type="compositionally biased region" description="Acidic residues" evidence="1">
    <location>
        <begin position="423"/>
        <end position="499"/>
    </location>
</feature>